<dbReference type="Proteomes" id="UP000001805">
    <property type="component" value="Chromosome 6, Linkage Group II"/>
</dbReference>
<feature type="region of interest" description="Disordered" evidence="1">
    <location>
        <begin position="163"/>
        <end position="188"/>
    </location>
</feature>
<dbReference type="InParanoid" id="Q7RXT9"/>
<protein>
    <submittedName>
        <fullName evidence="2">Uncharacterized protein</fullName>
    </submittedName>
</protein>
<evidence type="ECO:0000313" key="2">
    <source>
        <dbReference type="EMBL" id="EAA27502.3"/>
    </source>
</evidence>
<accession>Q7RXT9</accession>
<dbReference type="KEGG" id="ncr:NCU03452"/>
<dbReference type="RefSeq" id="XP_956738.3">
    <property type="nucleotide sequence ID" value="XM_951645.3"/>
</dbReference>
<dbReference type="HOGENOM" id="CLU_1272622_0_0_1"/>
<feature type="compositionally biased region" description="Low complexity" evidence="1">
    <location>
        <begin position="31"/>
        <end position="47"/>
    </location>
</feature>
<feature type="compositionally biased region" description="Basic and acidic residues" evidence="1">
    <location>
        <begin position="169"/>
        <end position="188"/>
    </location>
</feature>
<keyword evidence="3" id="KW-1185">Reference proteome</keyword>
<gene>
    <name evidence="2" type="ORF">NCU03452</name>
</gene>
<feature type="region of interest" description="Disordered" evidence="1">
    <location>
        <begin position="22"/>
        <end position="48"/>
    </location>
</feature>
<name>Q7RXT9_NEUCR</name>
<sequence length="248" mass="27047">MEVKGVTTLFSLPCRWHQLSLGPHPGSQSVPIPKTTTPDTTGQPGDPAKGARYLVFACKLRFTRRAGQRLEVRVAHLYPCTSVVWGQLGRTHLLLPGDFHFQAHFRTQRMASVDFSGPGCSLFYPPVLPHVSKNGGTELAWARQVAGVVAVVREVAERYHGTRGTLSTDAREIQRHSERASPPGEKSHDVVIVQGRLPAYPAVAAIHPLRNRLPVPCEASQCLSGLSSKCQNVRLRVCPWSPGSLGPS</sequence>
<dbReference type="EMBL" id="CM002237">
    <property type="protein sequence ID" value="EAA27502.3"/>
    <property type="molecule type" value="Genomic_DNA"/>
</dbReference>
<evidence type="ECO:0000313" key="3">
    <source>
        <dbReference type="Proteomes" id="UP000001805"/>
    </source>
</evidence>
<evidence type="ECO:0000256" key="1">
    <source>
        <dbReference type="SAM" id="MobiDB-lite"/>
    </source>
</evidence>
<dbReference type="AlphaFoldDB" id="Q7RXT9"/>
<reference evidence="2 3" key="1">
    <citation type="journal article" date="2003" name="Nature">
        <title>The genome sequence of the filamentous fungus Neurospora crassa.</title>
        <authorList>
            <person name="Galagan J.E."/>
            <person name="Calvo S.E."/>
            <person name="Borkovich K.A."/>
            <person name="Selker E.U."/>
            <person name="Read N.D."/>
            <person name="Jaffe D."/>
            <person name="FitzHugh W."/>
            <person name="Ma L.J."/>
            <person name="Smirnov S."/>
            <person name="Purcell S."/>
            <person name="Rehman B."/>
            <person name="Elkins T."/>
            <person name="Engels R."/>
            <person name="Wang S."/>
            <person name="Nielsen C.B."/>
            <person name="Butler J."/>
            <person name="Endrizzi M."/>
            <person name="Qui D."/>
            <person name="Ianakiev P."/>
            <person name="Bell-Pedersen D."/>
            <person name="Nelson M.A."/>
            <person name="Werner-Washburne M."/>
            <person name="Selitrennikoff C.P."/>
            <person name="Kinsey J.A."/>
            <person name="Braun E.L."/>
            <person name="Zelter A."/>
            <person name="Schulte U."/>
            <person name="Kothe G.O."/>
            <person name="Jedd G."/>
            <person name="Mewes W."/>
            <person name="Staben C."/>
            <person name="Marcotte E."/>
            <person name="Greenberg D."/>
            <person name="Roy A."/>
            <person name="Foley K."/>
            <person name="Naylor J."/>
            <person name="Stange-Thomann N."/>
            <person name="Barrett R."/>
            <person name="Gnerre S."/>
            <person name="Kamal M."/>
            <person name="Kamvysselis M."/>
            <person name="Mauceli E."/>
            <person name="Bielke C."/>
            <person name="Rudd S."/>
            <person name="Frishman D."/>
            <person name="Krystofova S."/>
            <person name="Rasmussen C."/>
            <person name="Metzenberg R.L."/>
            <person name="Perkins D.D."/>
            <person name="Kroken S."/>
            <person name="Cogoni C."/>
            <person name="Macino G."/>
            <person name="Catcheside D."/>
            <person name="Li W."/>
            <person name="Pratt R.J."/>
            <person name="Osmani S.A."/>
            <person name="DeSouza C.P."/>
            <person name="Glass L."/>
            <person name="Orbach M.J."/>
            <person name="Berglund J.A."/>
            <person name="Voelker R."/>
            <person name="Yarden O."/>
            <person name="Plamann M."/>
            <person name="Seiler S."/>
            <person name="Dunlap J."/>
            <person name="Radford A."/>
            <person name="Aramayo R."/>
            <person name="Natvig D.O."/>
            <person name="Alex L.A."/>
            <person name="Mannhaupt G."/>
            <person name="Ebbole D.J."/>
            <person name="Freitag M."/>
            <person name="Paulsen I."/>
            <person name="Sachs M.S."/>
            <person name="Lander E.S."/>
            <person name="Nusbaum C."/>
            <person name="Birren B."/>
        </authorList>
    </citation>
    <scope>NUCLEOTIDE SEQUENCE [LARGE SCALE GENOMIC DNA]</scope>
    <source>
        <strain evidence="3">ATCC 24698 / 74-OR23-1A / CBS 708.71 / DSM 1257 / FGSC 987</strain>
    </source>
</reference>
<proteinExistence type="predicted"/>
<organism evidence="2 3">
    <name type="scientific">Neurospora crassa (strain ATCC 24698 / 74-OR23-1A / CBS 708.71 / DSM 1257 / FGSC 987)</name>
    <dbReference type="NCBI Taxonomy" id="367110"/>
    <lineage>
        <taxon>Eukaryota</taxon>
        <taxon>Fungi</taxon>
        <taxon>Dikarya</taxon>
        <taxon>Ascomycota</taxon>
        <taxon>Pezizomycotina</taxon>
        <taxon>Sordariomycetes</taxon>
        <taxon>Sordariomycetidae</taxon>
        <taxon>Sordariales</taxon>
        <taxon>Sordariaceae</taxon>
        <taxon>Neurospora</taxon>
    </lineage>
</organism>
<dbReference type="GeneID" id="3872869"/>
<dbReference type="VEuPathDB" id="FungiDB:NCU03452"/>